<dbReference type="InterPro" id="IPR029058">
    <property type="entry name" value="AB_hydrolase_fold"/>
</dbReference>
<dbReference type="RefSeq" id="WP_112220511.1">
    <property type="nucleotide sequence ID" value="NZ_MVJN01000012.1"/>
</dbReference>
<feature type="domain" description="Serine aminopeptidase S33" evidence="1">
    <location>
        <begin position="223"/>
        <end position="345"/>
    </location>
</feature>
<evidence type="ECO:0000259" key="1">
    <source>
        <dbReference type="Pfam" id="PF12146"/>
    </source>
</evidence>
<gene>
    <name evidence="2" type="ORF">B1207_13925</name>
</gene>
<reference evidence="2 3" key="1">
    <citation type="submission" date="2017-02" db="EMBL/GenBank/DDBJ databases">
        <title>Legionella quilivanii strain from human: case report and whole genome sequencing analysis.</title>
        <authorList>
            <person name="Lalancette C."/>
            <person name="Leduc J.-M."/>
            <person name="Levesque S."/>
            <person name="Fournier E."/>
            <person name="Saoud J."/>
            <person name="Faucher S.P."/>
            <person name="Bernard K."/>
            <person name="Martineau C."/>
            <person name="Longtin J."/>
        </authorList>
    </citation>
    <scope>NUCLEOTIDE SEQUENCE [LARGE SCALE GENOMIC DNA]</scope>
    <source>
        <strain evidence="2 3">ID143958</strain>
    </source>
</reference>
<dbReference type="Gene3D" id="3.40.50.1820">
    <property type="entry name" value="alpha/beta hydrolase"/>
    <property type="match status" value="1"/>
</dbReference>
<proteinExistence type="predicted"/>
<dbReference type="EMBL" id="MVJN01000012">
    <property type="protein sequence ID" value="RAP34997.1"/>
    <property type="molecule type" value="Genomic_DNA"/>
</dbReference>
<dbReference type="PANTHER" id="PTHR11614">
    <property type="entry name" value="PHOSPHOLIPASE-RELATED"/>
    <property type="match status" value="1"/>
</dbReference>
<dbReference type="InterPro" id="IPR022742">
    <property type="entry name" value="Hydrolase_4"/>
</dbReference>
<sequence length="478" mass="53977">MSESDNKDGFPILKDTIIAALHRYKTEYPRRAASPHRATDIAYISKTVNTAANPDDLLSELEDYFSSDSYYTGITDKSVLEELIVEEILKINKELQLSFNTFGYSPQPHSAKHETPEGAKDGNISLGSSLNDFVHFAIDKYISEKQGNISEYRQHDIEKLRIILDGEQNDLKKIEAIEEFLNELTHPFNSYLKQYLRQSLQLFQSNPSKTFITRIWEPDLPSTPEKIMVFLHGWHDSVNSADKLAREAVKNGFKVIAYDHRGHGNDAQRQKRNISTDLLRIDFRKFLSHINAQNPQAELALVGHSMGGAILTVENAFINNLTNENGKAVKCVSLLAPAVMSGFHKMASPLKLFYRNMHPDVYSAQTTGPSPRFGGNGPSLFGLLNLMLKAARALKHLYQKDSSGHSHWHIYSGKKDASVNYSEFESLPNSHHKPVRFFPRGDHALQFGHRSGTVIRTLIKDTEKHFSSTTSIQPISRL</sequence>
<dbReference type="AlphaFoldDB" id="A0A364LFV3"/>
<organism evidence="2 3">
    <name type="scientific">Legionella quinlivanii</name>
    <dbReference type="NCBI Taxonomy" id="45073"/>
    <lineage>
        <taxon>Bacteria</taxon>
        <taxon>Pseudomonadati</taxon>
        <taxon>Pseudomonadota</taxon>
        <taxon>Gammaproteobacteria</taxon>
        <taxon>Legionellales</taxon>
        <taxon>Legionellaceae</taxon>
        <taxon>Legionella</taxon>
    </lineage>
</organism>
<accession>A0A364LFV3</accession>
<evidence type="ECO:0000313" key="2">
    <source>
        <dbReference type="EMBL" id="RAP34997.1"/>
    </source>
</evidence>
<dbReference type="Proteomes" id="UP000249458">
    <property type="component" value="Unassembled WGS sequence"/>
</dbReference>
<dbReference type="Pfam" id="PF12146">
    <property type="entry name" value="Hydrolase_4"/>
    <property type="match status" value="1"/>
</dbReference>
<dbReference type="SUPFAM" id="SSF53474">
    <property type="entry name" value="alpha/beta-Hydrolases"/>
    <property type="match status" value="1"/>
</dbReference>
<dbReference type="InterPro" id="IPR051044">
    <property type="entry name" value="MAG_DAG_Lipase"/>
</dbReference>
<name>A0A364LFV3_9GAMM</name>
<comment type="caution">
    <text evidence="2">The sequence shown here is derived from an EMBL/GenBank/DDBJ whole genome shotgun (WGS) entry which is preliminary data.</text>
</comment>
<protein>
    <recommendedName>
        <fullName evidence="1">Serine aminopeptidase S33 domain-containing protein</fullName>
    </recommendedName>
</protein>
<evidence type="ECO:0000313" key="3">
    <source>
        <dbReference type="Proteomes" id="UP000249458"/>
    </source>
</evidence>